<dbReference type="InterPro" id="IPR032710">
    <property type="entry name" value="NTF2-like_dom_sf"/>
</dbReference>
<dbReference type="Gene3D" id="3.10.450.50">
    <property type="match status" value="1"/>
</dbReference>
<accession>A0ABW3C3X4</accession>
<gene>
    <name evidence="2" type="ORF">ACFQ00_10030</name>
</gene>
<evidence type="ECO:0000313" key="2">
    <source>
        <dbReference type="EMBL" id="MFD0848658.1"/>
    </source>
</evidence>
<keyword evidence="3" id="KW-1185">Reference proteome</keyword>
<protein>
    <submittedName>
        <fullName evidence="2">Nuclear transport factor 2 family protein</fullName>
    </submittedName>
</protein>
<feature type="domain" description="SnoaL-like" evidence="1">
    <location>
        <begin position="29"/>
        <end position="118"/>
    </location>
</feature>
<dbReference type="Pfam" id="PF12680">
    <property type="entry name" value="SnoaL_2"/>
    <property type="match status" value="1"/>
</dbReference>
<dbReference type="SUPFAM" id="SSF54427">
    <property type="entry name" value="NTF2-like"/>
    <property type="match status" value="1"/>
</dbReference>
<proteinExistence type="predicted"/>
<evidence type="ECO:0000313" key="3">
    <source>
        <dbReference type="Proteomes" id="UP001597124"/>
    </source>
</evidence>
<dbReference type="EMBL" id="JBHTIK010000005">
    <property type="protein sequence ID" value="MFD0848658.1"/>
    <property type="molecule type" value="Genomic_DNA"/>
</dbReference>
<dbReference type="RefSeq" id="WP_381489788.1">
    <property type="nucleotide sequence ID" value="NZ_JBHTIK010000005.1"/>
</dbReference>
<comment type="caution">
    <text evidence="2">The sequence shown here is derived from an EMBL/GenBank/DDBJ whole genome shotgun (WGS) entry which is preliminary data.</text>
</comment>
<name>A0ABW3C3X4_SPHXN</name>
<organism evidence="2 3">
    <name type="scientific">Sphingosinicella xenopeptidilytica</name>
    <dbReference type="NCBI Taxonomy" id="364098"/>
    <lineage>
        <taxon>Bacteria</taxon>
        <taxon>Pseudomonadati</taxon>
        <taxon>Pseudomonadota</taxon>
        <taxon>Alphaproteobacteria</taxon>
        <taxon>Sphingomonadales</taxon>
        <taxon>Sphingosinicellaceae</taxon>
        <taxon>Sphingosinicella</taxon>
    </lineage>
</organism>
<dbReference type="Proteomes" id="UP001597124">
    <property type="component" value="Unassembled WGS sequence"/>
</dbReference>
<evidence type="ECO:0000259" key="1">
    <source>
        <dbReference type="Pfam" id="PF12680"/>
    </source>
</evidence>
<dbReference type="InterPro" id="IPR037401">
    <property type="entry name" value="SnoaL-like"/>
</dbReference>
<reference evidence="3" key="1">
    <citation type="journal article" date="2019" name="Int. J. Syst. Evol. Microbiol.">
        <title>The Global Catalogue of Microorganisms (GCM) 10K type strain sequencing project: providing services to taxonomists for standard genome sequencing and annotation.</title>
        <authorList>
            <consortium name="The Broad Institute Genomics Platform"/>
            <consortium name="The Broad Institute Genome Sequencing Center for Infectious Disease"/>
            <person name="Wu L."/>
            <person name="Ma J."/>
        </authorList>
    </citation>
    <scope>NUCLEOTIDE SEQUENCE [LARGE SCALE GENOMIC DNA]</scope>
    <source>
        <strain evidence="3">CCUG 52537</strain>
    </source>
</reference>
<sequence>MTRAEKLSVVEKLLTTMNTICVTGIAMTSEQAADLFTEDCRMELNGQLLCEGRHNLMLHGRDIQAKLKTWHFNLPFERTVVEGEDVFVYYTCDTVAHDGTQGRVHDMCIYSVRDGKISGICEVVHFGGHRVDLESFS</sequence>